<feature type="region of interest" description="Disordered" evidence="1">
    <location>
        <begin position="126"/>
        <end position="155"/>
    </location>
</feature>
<keyword evidence="3" id="KW-1185">Reference proteome</keyword>
<name>A0AAE1V862_9SOLA</name>
<comment type="caution">
    <text evidence="2">The sequence shown here is derived from an EMBL/GenBank/DDBJ whole genome shotgun (WGS) entry which is preliminary data.</text>
</comment>
<protein>
    <submittedName>
        <fullName evidence="2">Uncharacterized protein</fullName>
    </submittedName>
</protein>
<dbReference type="EMBL" id="JAVYJV010000010">
    <property type="protein sequence ID" value="KAK4360128.1"/>
    <property type="molecule type" value="Genomic_DNA"/>
</dbReference>
<evidence type="ECO:0000256" key="1">
    <source>
        <dbReference type="SAM" id="MobiDB-lite"/>
    </source>
</evidence>
<dbReference type="Proteomes" id="UP001291623">
    <property type="component" value="Unassembled WGS sequence"/>
</dbReference>
<sequence length="155" mass="17008">MEIVLQGGRRDSSRAMTEANDTCPWGPEAPARVGKRTAGACVASSRIRLRGVRVKLTLSHDGLNPTHVPYWWVNNPTLGELLHNDRKSEDRRIKKQRRYERLAATSRLSTVDTALSFNGCAAPTKLPTTMSSAGSAREAKGLGSKEGGARFRFTE</sequence>
<feature type="region of interest" description="Disordered" evidence="1">
    <location>
        <begin position="1"/>
        <end position="21"/>
    </location>
</feature>
<evidence type="ECO:0000313" key="3">
    <source>
        <dbReference type="Proteomes" id="UP001291623"/>
    </source>
</evidence>
<proteinExistence type="predicted"/>
<evidence type="ECO:0000313" key="2">
    <source>
        <dbReference type="EMBL" id="KAK4360128.1"/>
    </source>
</evidence>
<organism evidence="2 3">
    <name type="scientific">Anisodus tanguticus</name>
    <dbReference type="NCBI Taxonomy" id="243964"/>
    <lineage>
        <taxon>Eukaryota</taxon>
        <taxon>Viridiplantae</taxon>
        <taxon>Streptophyta</taxon>
        <taxon>Embryophyta</taxon>
        <taxon>Tracheophyta</taxon>
        <taxon>Spermatophyta</taxon>
        <taxon>Magnoliopsida</taxon>
        <taxon>eudicotyledons</taxon>
        <taxon>Gunneridae</taxon>
        <taxon>Pentapetalae</taxon>
        <taxon>asterids</taxon>
        <taxon>lamiids</taxon>
        <taxon>Solanales</taxon>
        <taxon>Solanaceae</taxon>
        <taxon>Solanoideae</taxon>
        <taxon>Hyoscyameae</taxon>
        <taxon>Anisodus</taxon>
    </lineage>
</organism>
<gene>
    <name evidence="2" type="ORF">RND71_019080</name>
</gene>
<reference evidence="2" key="1">
    <citation type="submission" date="2023-12" db="EMBL/GenBank/DDBJ databases">
        <title>Genome assembly of Anisodus tanguticus.</title>
        <authorList>
            <person name="Wang Y.-J."/>
        </authorList>
    </citation>
    <scope>NUCLEOTIDE SEQUENCE</scope>
    <source>
        <strain evidence="2">KB-2021</strain>
        <tissue evidence="2">Leaf</tissue>
    </source>
</reference>
<dbReference type="AlphaFoldDB" id="A0AAE1V862"/>
<accession>A0AAE1V862</accession>